<keyword evidence="1" id="KW-0812">Transmembrane</keyword>
<feature type="transmembrane region" description="Helical" evidence="1">
    <location>
        <begin position="74"/>
        <end position="94"/>
    </location>
</feature>
<evidence type="ECO:0000256" key="1">
    <source>
        <dbReference type="SAM" id="Phobius"/>
    </source>
</evidence>
<sequence>MLKEIARKSVIAIIATLLLSALFAYAGFTPEEELFPFPKLFQMFFLLSAPAYFLGGIPISMLLDRFWSWPSFEILAYAAFGALLMIPYYFLAFAATGGPLGVIMLFGASAAIIFYFVKTFLHKLFRKYGF</sequence>
<gene>
    <name evidence="2" type="ORF">R6U77_13920</name>
</gene>
<dbReference type="EMBL" id="CP137624">
    <property type="protein sequence ID" value="WPK10976.1"/>
    <property type="molecule type" value="Genomic_DNA"/>
</dbReference>
<keyword evidence="1" id="KW-1133">Transmembrane helix</keyword>
<keyword evidence="3" id="KW-1185">Reference proteome</keyword>
<evidence type="ECO:0000313" key="3">
    <source>
        <dbReference type="Proteomes" id="UP001322664"/>
    </source>
</evidence>
<dbReference type="RefSeq" id="WP_293920471.1">
    <property type="nucleotide sequence ID" value="NZ_CP137624.1"/>
</dbReference>
<feature type="transmembrane region" description="Helical" evidence="1">
    <location>
        <begin position="9"/>
        <end position="28"/>
    </location>
</feature>
<evidence type="ECO:0008006" key="4">
    <source>
        <dbReference type="Google" id="ProtNLM"/>
    </source>
</evidence>
<protein>
    <recommendedName>
        <fullName evidence="4">Permease</fullName>
    </recommendedName>
</protein>
<keyword evidence="1" id="KW-0472">Membrane</keyword>
<name>A0ABZ0RUU7_9BACI</name>
<feature type="transmembrane region" description="Helical" evidence="1">
    <location>
        <begin position="100"/>
        <end position="117"/>
    </location>
</feature>
<dbReference type="Proteomes" id="UP001322664">
    <property type="component" value="Chromosome"/>
</dbReference>
<reference evidence="2 3" key="1">
    <citation type="submission" date="2023-09" db="EMBL/GenBank/DDBJ databases">
        <authorList>
            <person name="Page C.A."/>
            <person name="Perez-Diaz I.M."/>
        </authorList>
    </citation>
    <scope>NUCLEOTIDE SEQUENCE [LARGE SCALE GENOMIC DNA]</scope>
    <source>
        <strain evidence="2 3">Ll15</strain>
    </source>
</reference>
<feature type="transmembrane region" description="Helical" evidence="1">
    <location>
        <begin position="40"/>
        <end position="62"/>
    </location>
</feature>
<organism evidence="2 3">
    <name type="scientific">Lysinibacillus louembei</name>
    <dbReference type="NCBI Taxonomy" id="1470088"/>
    <lineage>
        <taxon>Bacteria</taxon>
        <taxon>Bacillati</taxon>
        <taxon>Bacillota</taxon>
        <taxon>Bacilli</taxon>
        <taxon>Bacillales</taxon>
        <taxon>Bacillaceae</taxon>
        <taxon>Lysinibacillus</taxon>
    </lineage>
</organism>
<evidence type="ECO:0000313" key="2">
    <source>
        <dbReference type="EMBL" id="WPK10976.1"/>
    </source>
</evidence>
<proteinExistence type="predicted"/>
<accession>A0ABZ0RUU7</accession>